<accession>A0ABW3G077</accession>
<reference evidence="2" key="1">
    <citation type="journal article" date="2019" name="Int. J. Syst. Evol. Microbiol.">
        <title>The Global Catalogue of Microorganisms (GCM) 10K type strain sequencing project: providing services to taxonomists for standard genome sequencing and annotation.</title>
        <authorList>
            <consortium name="The Broad Institute Genomics Platform"/>
            <consortium name="The Broad Institute Genome Sequencing Center for Infectious Disease"/>
            <person name="Wu L."/>
            <person name="Ma J."/>
        </authorList>
    </citation>
    <scope>NUCLEOTIDE SEQUENCE [LARGE SCALE GENOMIC DNA]</scope>
    <source>
        <strain evidence="2">CCUG 56401</strain>
    </source>
</reference>
<evidence type="ECO:0000313" key="1">
    <source>
        <dbReference type="EMBL" id="MFD0922920.1"/>
    </source>
</evidence>
<organism evidence="1 2">
    <name type="scientific">Saccharopolyspora rosea</name>
    <dbReference type="NCBI Taxonomy" id="524884"/>
    <lineage>
        <taxon>Bacteria</taxon>
        <taxon>Bacillati</taxon>
        <taxon>Actinomycetota</taxon>
        <taxon>Actinomycetes</taxon>
        <taxon>Pseudonocardiales</taxon>
        <taxon>Pseudonocardiaceae</taxon>
        <taxon>Saccharopolyspora</taxon>
    </lineage>
</organism>
<dbReference type="RefSeq" id="WP_263251420.1">
    <property type="nucleotide sequence ID" value="NZ_BAABLT010000055.1"/>
</dbReference>
<gene>
    <name evidence="1" type="ORF">ACFQ16_24510</name>
</gene>
<protein>
    <submittedName>
        <fullName evidence="1">Uncharacterized protein</fullName>
    </submittedName>
</protein>
<comment type="caution">
    <text evidence="1">The sequence shown here is derived from an EMBL/GenBank/DDBJ whole genome shotgun (WGS) entry which is preliminary data.</text>
</comment>
<sequence>MTPYAPISTTRVIEAIEAGGPERRTRLREVWPELADALAELLRANAREVPGQWRERRGPTR</sequence>
<name>A0ABW3G077_9PSEU</name>
<evidence type="ECO:0000313" key="2">
    <source>
        <dbReference type="Proteomes" id="UP001597018"/>
    </source>
</evidence>
<proteinExistence type="predicted"/>
<dbReference type="Proteomes" id="UP001597018">
    <property type="component" value="Unassembled WGS sequence"/>
</dbReference>
<dbReference type="EMBL" id="JBHTIW010000026">
    <property type="protein sequence ID" value="MFD0922920.1"/>
    <property type="molecule type" value="Genomic_DNA"/>
</dbReference>
<keyword evidence="2" id="KW-1185">Reference proteome</keyword>